<dbReference type="EMBL" id="KZ678473">
    <property type="protein sequence ID" value="PSR82661.1"/>
    <property type="molecule type" value="Genomic_DNA"/>
</dbReference>
<organism evidence="3 4">
    <name type="scientific">Coniella lustricola</name>
    <dbReference type="NCBI Taxonomy" id="2025994"/>
    <lineage>
        <taxon>Eukaryota</taxon>
        <taxon>Fungi</taxon>
        <taxon>Dikarya</taxon>
        <taxon>Ascomycota</taxon>
        <taxon>Pezizomycotina</taxon>
        <taxon>Sordariomycetes</taxon>
        <taxon>Sordariomycetidae</taxon>
        <taxon>Diaporthales</taxon>
        <taxon>Schizoparmaceae</taxon>
        <taxon>Coniella</taxon>
    </lineage>
</organism>
<dbReference type="STRING" id="2025994.A0A2T3A4F9"/>
<dbReference type="OrthoDB" id="5958943at2759"/>
<sequence>MSDYNLTRYTTPAYADTIAGTGAGLGSSGSVSGVWSSPTTSSAATVFSDETTPTRKRRRTQSPARCQLVPAALSRSSGISGEDGLARVVNSNLIGQTMMKIYHDVLEGALSCWLTEQSCPYNTIALVTAATASSDTDPSHMRQEWGPNWSNRVYRRVVKLDRMTHSLGLRRLSPVEERKVCSALNAAVMAFTAQWAQASPRGTTRWSGVAEEMGTRLLDVDFGEAFDRTLQKSMWNQARKALDDCTEIDSFRVVFAEIIFGLTQKYFDKDAQQTAEDVLEGRGEPSQVVEDIIGQDTQQVWLERATRRLQVLRRRIELYDRRARDLQNGRDQSNYDTECRKTIDLLFWLAVMFDTISAAMTERPLTVSDEDSSNLALAHPSHHDHSAPIHRDTAKRWNVILAKDLQTKCTSLRWPCADVEIAQELTDAAPVKVLLYRKITRLQTLIAREMDSPTIEEAIRDSLDVYAHWQAIYSGLFSDCIENHLVLSARIQSWYVCLFGHWLLATLLLVDLIETVDQRQIGGVDEMLQRAEDDPVSVIRKSSVRLVSDLARASAPRHDLFGELENYHHAINEGALLTEPWTMILLRLFSRSSIILLEGTVKFDTTSTECEATFERERGNLDRCRDCNKALWYLGRKSDMAREVANVLGIALQHARVRAGEFQHEPTTCWAPSDVNTNLNICISGT</sequence>
<protein>
    <recommendedName>
        <fullName evidence="5">Regulatory protein alcR</fullName>
    </recommendedName>
</protein>
<feature type="coiled-coil region" evidence="1">
    <location>
        <begin position="302"/>
        <end position="329"/>
    </location>
</feature>
<name>A0A2T3A4F9_9PEZI</name>
<evidence type="ECO:0000256" key="2">
    <source>
        <dbReference type="SAM" id="MobiDB-lite"/>
    </source>
</evidence>
<feature type="region of interest" description="Disordered" evidence="2">
    <location>
        <begin position="36"/>
        <end position="63"/>
    </location>
</feature>
<proteinExistence type="predicted"/>
<evidence type="ECO:0000313" key="3">
    <source>
        <dbReference type="EMBL" id="PSR82661.1"/>
    </source>
</evidence>
<accession>A0A2T3A4F9</accession>
<keyword evidence="1" id="KW-0175">Coiled coil</keyword>
<gene>
    <name evidence="3" type="ORF">BD289DRAFT_370983</name>
</gene>
<keyword evidence="4" id="KW-1185">Reference proteome</keyword>
<evidence type="ECO:0000313" key="4">
    <source>
        <dbReference type="Proteomes" id="UP000241462"/>
    </source>
</evidence>
<evidence type="ECO:0000256" key="1">
    <source>
        <dbReference type="SAM" id="Coils"/>
    </source>
</evidence>
<dbReference type="Proteomes" id="UP000241462">
    <property type="component" value="Unassembled WGS sequence"/>
</dbReference>
<dbReference type="AlphaFoldDB" id="A0A2T3A4F9"/>
<reference evidence="3 4" key="1">
    <citation type="journal article" date="2018" name="Mycol. Prog.">
        <title>Coniella lustricola, a new species from submerged detritus.</title>
        <authorList>
            <person name="Raudabaugh D.B."/>
            <person name="Iturriaga T."/>
            <person name="Carver A."/>
            <person name="Mondo S."/>
            <person name="Pangilinan J."/>
            <person name="Lipzen A."/>
            <person name="He G."/>
            <person name="Amirebrahimi M."/>
            <person name="Grigoriev I.V."/>
            <person name="Miller A.N."/>
        </authorList>
    </citation>
    <scope>NUCLEOTIDE SEQUENCE [LARGE SCALE GENOMIC DNA]</scope>
    <source>
        <strain evidence="3 4">B22-T-1</strain>
    </source>
</reference>
<evidence type="ECO:0008006" key="5">
    <source>
        <dbReference type="Google" id="ProtNLM"/>
    </source>
</evidence>
<dbReference type="InParanoid" id="A0A2T3A4F9"/>